<dbReference type="AlphaFoldDB" id="A0A369JJT3"/>
<protein>
    <submittedName>
        <fullName evidence="1">Uncharacterized protein</fullName>
    </submittedName>
</protein>
<accession>A0A369JJT3</accession>
<evidence type="ECO:0000313" key="1">
    <source>
        <dbReference type="EMBL" id="RDB19046.1"/>
    </source>
</evidence>
<gene>
    <name evidence="1" type="ORF">Hypma_014353</name>
</gene>
<reference evidence="1" key="1">
    <citation type="submission" date="2018-04" db="EMBL/GenBank/DDBJ databases">
        <title>Whole genome sequencing of Hypsizygus marmoreus.</title>
        <authorList>
            <person name="Choi I.-G."/>
            <person name="Min B."/>
            <person name="Kim J.-G."/>
            <person name="Kim S."/>
            <person name="Oh Y.-L."/>
            <person name="Kong W.-S."/>
            <person name="Park H."/>
            <person name="Jeong J."/>
            <person name="Song E.-S."/>
        </authorList>
    </citation>
    <scope>NUCLEOTIDE SEQUENCE [LARGE SCALE GENOMIC DNA]</scope>
    <source>
        <strain evidence="1">51987-8</strain>
    </source>
</reference>
<dbReference type="EMBL" id="LUEZ02000085">
    <property type="protein sequence ID" value="RDB19046.1"/>
    <property type="molecule type" value="Genomic_DNA"/>
</dbReference>
<keyword evidence="2" id="KW-1185">Reference proteome</keyword>
<comment type="caution">
    <text evidence="1">The sequence shown here is derived from an EMBL/GenBank/DDBJ whole genome shotgun (WGS) entry which is preliminary data.</text>
</comment>
<proteinExistence type="predicted"/>
<evidence type="ECO:0000313" key="2">
    <source>
        <dbReference type="Proteomes" id="UP000076154"/>
    </source>
</evidence>
<organism evidence="1 2">
    <name type="scientific">Hypsizygus marmoreus</name>
    <name type="common">White beech mushroom</name>
    <name type="synonym">Agaricus marmoreus</name>
    <dbReference type="NCBI Taxonomy" id="39966"/>
    <lineage>
        <taxon>Eukaryota</taxon>
        <taxon>Fungi</taxon>
        <taxon>Dikarya</taxon>
        <taxon>Basidiomycota</taxon>
        <taxon>Agaricomycotina</taxon>
        <taxon>Agaricomycetes</taxon>
        <taxon>Agaricomycetidae</taxon>
        <taxon>Agaricales</taxon>
        <taxon>Tricholomatineae</taxon>
        <taxon>Lyophyllaceae</taxon>
        <taxon>Hypsizygus</taxon>
    </lineage>
</organism>
<name>A0A369JJT3_HYPMA</name>
<sequence length="175" mass="19231">MAAPPLLRSTLTVPGFEHGTGVVNVLRVSPDGEYLASGENTGVMKVSCAVSYSQPWNEWPFIDLRDGFPHLVKKLQIYLRNPMFSVASLHCGSESDDFFKAHNVKGLPKVLQFNGVGDLFAVAYGEEVVLMGTEVLEEDQWQTTILAIPRNSNVRGIHFLDQARVAISFLLGGIL</sequence>
<dbReference type="InParanoid" id="A0A369JJT3"/>
<dbReference type="Proteomes" id="UP000076154">
    <property type="component" value="Unassembled WGS sequence"/>
</dbReference>